<dbReference type="SFLD" id="SFLDG01017">
    <property type="entry name" value="Polyprenyl_Transferase_Like"/>
    <property type="match status" value="1"/>
</dbReference>
<evidence type="ECO:0000256" key="5">
    <source>
        <dbReference type="ARBA" id="ARBA00022842"/>
    </source>
</evidence>
<keyword evidence="8" id="KW-1185">Reference proteome</keyword>
<protein>
    <submittedName>
        <fullName evidence="7">Heptaprenyl diphosphate synthase</fullName>
    </submittedName>
</protein>
<gene>
    <name evidence="7" type="ORF">SAMN06297387_106171</name>
</gene>
<dbReference type="PANTHER" id="PTHR12001:SF69">
    <property type="entry name" value="ALL TRANS-POLYPRENYL-DIPHOSPHATE SYNTHASE PDSS1"/>
    <property type="match status" value="1"/>
</dbReference>
<dbReference type="RefSeq" id="WP_097231063.1">
    <property type="nucleotide sequence ID" value="NZ_OCNE01000006.1"/>
</dbReference>
<proteinExistence type="inferred from homology"/>
<dbReference type="SUPFAM" id="SSF48576">
    <property type="entry name" value="Terpenoid synthases"/>
    <property type="match status" value="1"/>
</dbReference>
<dbReference type="SFLD" id="SFLDS00005">
    <property type="entry name" value="Isoprenoid_Synthase_Type_I"/>
    <property type="match status" value="1"/>
</dbReference>
<comment type="cofactor">
    <cofactor evidence="1">
        <name>Mg(2+)</name>
        <dbReference type="ChEBI" id="CHEBI:18420"/>
    </cofactor>
</comment>
<evidence type="ECO:0000256" key="3">
    <source>
        <dbReference type="ARBA" id="ARBA00022679"/>
    </source>
</evidence>
<name>A0A286DVJ3_9ACTN</name>
<evidence type="ECO:0000256" key="2">
    <source>
        <dbReference type="ARBA" id="ARBA00006706"/>
    </source>
</evidence>
<dbReference type="EMBL" id="OCNE01000006">
    <property type="protein sequence ID" value="SOD62594.1"/>
    <property type="molecule type" value="Genomic_DNA"/>
</dbReference>
<keyword evidence="5" id="KW-0460">Magnesium</keyword>
<dbReference type="OrthoDB" id="4497239at2"/>
<evidence type="ECO:0000256" key="4">
    <source>
        <dbReference type="ARBA" id="ARBA00022723"/>
    </source>
</evidence>
<comment type="similarity">
    <text evidence="2 6">Belongs to the FPP/GGPP synthase family.</text>
</comment>
<dbReference type="GO" id="GO:0046872">
    <property type="term" value="F:metal ion binding"/>
    <property type="evidence" value="ECO:0007669"/>
    <property type="project" value="UniProtKB-KW"/>
</dbReference>
<dbReference type="Proteomes" id="UP000219072">
    <property type="component" value="Unassembled WGS sequence"/>
</dbReference>
<evidence type="ECO:0000256" key="1">
    <source>
        <dbReference type="ARBA" id="ARBA00001946"/>
    </source>
</evidence>
<evidence type="ECO:0000313" key="7">
    <source>
        <dbReference type="EMBL" id="SOD62594.1"/>
    </source>
</evidence>
<dbReference type="InterPro" id="IPR000092">
    <property type="entry name" value="Polyprenyl_synt"/>
</dbReference>
<dbReference type="PROSITE" id="PS00444">
    <property type="entry name" value="POLYPRENYL_SYNTHASE_2"/>
    <property type="match status" value="1"/>
</dbReference>
<dbReference type="GO" id="GO:0008299">
    <property type="term" value="P:isoprenoid biosynthetic process"/>
    <property type="evidence" value="ECO:0007669"/>
    <property type="project" value="InterPro"/>
</dbReference>
<dbReference type="Pfam" id="PF00348">
    <property type="entry name" value="polyprenyl_synt"/>
    <property type="match status" value="1"/>
</dbReference>
<reference evidence="7 8" key="1">
    <citation type="submission" date="2017-09" db="EMBL/GenBank/DDBJ databases">
        <authorList>
            <person name="Ehlers B."/>
            <person name="Leendertz F.H."/>
        </authorList>
    </citation>
    <scope>NUCLEOTIDE SEQUENCE [LARGE SCALE GENOMIC DNA]</scope>
    <source>
        <strain evidence="7 8">CGMCC 4.7095</strain>
    </source>
</reference>
<dbReference type="InterPro" id="IPR033749">
    <property type="entry name" value="Polyprenyl_synt_CS"/>
</dbReference>
<dbReference type="AlphaFoldDB" id="A0A286DVJ3"/>
<dbReference type="GO" id="GO:0004659">
    <property type="term" value="F:prenyltransferase activity"/>
    <property type="evidence" value="ECO:0007669"/>
    <property type="project" value="InterPro"/>
</dbReference>
<dbReference type="PANTHER" id="PTHR12001">
    <property type="entry name" value="GERANYLGERANYL PYROPHOSPHATE SYNTHASE"/>
    <property type="match status" value="1"/>
</dbReference>
<evidence type="ECO:0000313" key="8">
    <source>
        <dbReference type="Proteomes" id="UP000219072"/>
    </source>
</evidence>
<accession>A0A286DVJ3</accession>
<dbReference type="CDD" id="cd00685">
    <property type="entry name" value="Trans_IPPS_HT"/>
    <property type="match status" value="1"/>
</dbReference>
<keyword evidence="3 6" id="KW-0808">Transferase</keyword>
<evidence type="ECO:0000256" key="6">
    <source>
        <dbReference type="RuleBase" id="RU004466"/>
    </source>
</evidence>
<dbReference type="InterPro" id="IPR008949">
    <property type="entry name" value="Isoprenoid_synthase_dom_sf"/>
</dbReference>
<sequence length="345" mass="36825">MADYALSYPEAGYADLLNMLDIPHAPLTDRLREGMDRTEARLRACVTEATDPFVVTTAGHLIEAGGKRLRPLLVLLGAEFGDPVGDHLVDAATIAELVHVASLHHDDVMDRATTRRGRPTANACYGNAVAVFSGDWLMAKAARIAAELGDTSVRLHTETIERLVEGQLRELIGPGPDDDRLAYYLEVIAGKSAALISAALRLGALEAGAGTELVERVGEYGEQLGIAFQIGDDLIDVTSAQSDSGKQRGQDIASGVVSLPVLLALEDTSPANAELRDLLTAGPVPGTPEHTRAVDLLCASDAIPSARKVLDERLARARRVLTTLPDDHAVRALDSLCDYVSRRTN</sequence>
<dbReference type="Gene3D" id="1.10.600.10">
    <property type="entry name" value="Farnesyl Diphosphate Synthase"/>
    <property type="match status" value="1"/>
</dbReference>
<keyword evidence="4" id="KW-0479">Metal-binding</keyword>
<organism evidence="7 8">
    <name type="scientific">Streptomyces zhaozhouensis</name>
    <dbReference type="NCBI Taxonomy" id="1300267"/>
    <lineage>
        <taxon>Bacteria</taxon>
        <taxon>Bacillati</taxon>
        <taxon>Actinomycetota</taxon>
        <taxon>Actinomycetes</taxon>
        <taxon>Kitasatosporales</taxon>
        <taxon>Streptomycetaceae</taxon>
        <taxon>Streptomyces</taxon>
    </lineage>
</organism>